<keyword evidence="1" id="KW-1133">Transmembrane helix</keyword>
<dbReference type="Proteomes" id="UP001211421">
    <property type="component" value="Unassembled WGS sequence"/>
</dbReference>
<keyword evidence="1" id="KW-0812">Transmembrane</keyword>
<sequence>MKNAKRMFAFISALALAFSYNAPSFVAIAEDTVDLKDSVGQQTEDVSEPTTEENDLELNVVIPDNWTNNFDEWTVDVSTDATLYYKTSETPLANHMWGTYSDSDAKLWNDGTAFEDGEGYIKFWAVRKQDDQDEVVDCQALTYKYDTTIPDAFSVEKIRIDDKTFDIKSSSSISDNLSSNLEIYYVLDNSELTKKSEIEAVGNRISLNDNNGEYGFNLHGEPSMIDHEVVFYVIDEAGNIQHTSIVIKDTSKPYLSVSGIDTDENKWSNTLNWLVTSIPTENVSIYYKTSDKNEFDWGAYESASVWNSEWDSEALADVIPENHHYVHFWAAYDNDSDHEVAEETFHYNFDKTKPTEFAVNMSDPFWPQPGNFWWSQRSFSTDATFYENGSGIESVTYKIGNGGEQYIAYTESNGGYKFEININNDENLANNALTFIVRDKAKNEQTFGIDAVNSSKPIIKEASVVYSDNKEELEKATSKHSLIFGDERSKTYPYSNAVYANNNDYIKLEVDDASLNSIIVNVNGKQQSLGVRNQQETERNGIIVYSDKSNYRYKNCYIPVSKLNGLNKQGVNTISFVIKSHNNTKSEEAYLLDSKDNHCDIFYDPKDQDDSTVSFSATPQYVDADGKKYYGGSSFSEEIAITIKDDKGLKNYTCTVIGPDGKIVEKFPPNDLSSGTLTTEPIEVDNEEIVDGETVITTSSVDISYNVPIDRKEHIIEINSDKYQANGCYTLKVQATDLAGNITDENNGTFEFYVDTDAPTVIEDRYTYTPSILKYFTFGIFGNDSVSLSVKVEDNESGCGFSDETDEKVKLKWGEEEYKVSSSSSNGQTREFVFDTLPVNASGTAYFIIEDALGNKSNYYLTIIDGVVSTNESSSTLLQLENVKPSAEIILPENNQHIVNGEIWYPSAFNYEVVASDKDSGLNNVSLNVKDSNNNAVYDQYSHTEDGVVVENQTIKFASPETKTKYTDEVRYNYNIDSEGHYLLISDSQDNAGNYASENTELSLKNKREKVVHIDTKNPEITEFRFESKGENGSDIEYSTYGYYFKEDTIVRVYVKDEDVSSGINYVTLYRREAGSQEPISMTVYASGTENWNSQEGYAEFKIEKGFKGQIWAIVVDNVASSNYLNDNYKHTSGLRYANGTIVEDAELHANVSSIKIEESSTVSPSNVYQENDTNIVFYNQDVPLIITVEDSFSGISEIEWSIANDNKQGTITVNENGDIQTTGDEAIIINESIGKDSNLVTSLQFMVTVTSDTNENLVSVNLTDNAKNKVEAATTKSYNVDKTAPAISSTLTSNAAYYNGDQVVTITIDERNFRSKDVHFTLNDDEVEVTSWENDQNNANVHIGKYTISKDGVYSYNISYTDMAGNHSQNASTTSFVVDQTPPVLKTNFNEFKTSNKEHYFGVSQIDKNIVITITEHNFDPSLAHVEIKRKNPGETHDKTGMEIVSRGTWSTDEKDKDKHTFTIPFSNKKEDGKYDTYDGIYVVSVTPFDMASNSTPSQESVIFEIDFTNPVISQRNGKSVSDTDKAYTNLEIFTDNTGVDDGFIPSVAMNDKNLDRIEYALTVYTPEYTSGKEIGTIAPSTSKNGDITQIVETGTENKMKEAVFALPEFKKDGIYSFDLTAVDKAGNKSVLCRNTSVLMMNSDVLAYITESKKADNVKDSTGWYSLQKDEKTPISKRPDDFKDLKITVFAPTDSKTNIVLRDQNGKTDDTGLNADNSEDMYAVGVYSYTLPGQFFIDNYPEGTNKDIYLRAENTYKGETSNISLAWIRIDALAPSCKVPSDLKKGKAFIKNSKTYTITDISESLNPDECKVYDNGVLMTNFTYSEADKSLSYTLDKGRHNLSFVLVDEAGNSYTVQEVSFIQVGLFYCLWFRILLGVIIAVLVGVGIWLFRKKRSNT</sequence>
<keyword evidence="1" id="KW-0472">Membrane</keyword>
<comment type="caution">
    <text evidence="3">The sequence shown here is derived from an EMBL/GenBank/DDBJ whole genome shotgun (WGS) entry which is preliminary data.</text>
</comment>
<protein>
    <recommendedName>
        <fullName evidence="5">Ig-like domain-containing protein</fullName>
    </recommendedName>
</protein>
<keyword evidence="2" id="KW-0732">Signal</keyword>
<evidence type="ECO:0000313" key="3">
    <source>
        <dbReference type="EMBL" id="MDB8741148.1"/>
    </source>
</evidence>
<accession>A0AAW6DVY4</accession>
<gene>
    <name evidence="3" type="ORF">PNV70_03585</name>
</gene>
<feature type="signal peptide" evidence="2">
    <location>
        <begin position="1"/>
        <end position="29"/>
    </location>
</feature>
<name>A0AAW6DVY4_9FIRM</name>
<proteinExistence type="predicted"/>
<evidence type="ECO:0000256" key="1">
    <source>
        <dbReference type="SAM" id="Phobius"/>
    </source>
</evidence>
<evidence type="ECO:0000256" key="2">
    <source>
        <dbReference type="SAM" id="SignalP"/>
    </source>
</evidence>
<feature type="chain" id="PRO_5043935962" description="Ig-like domain-containing protein" evidence="2">
    <location>
        <begin position="30"/>
        <end position="1899"/>
    </location>
</feature>
<evidence type="ECO:0008006" key="5">
    <source>
        <dbReference type="Google" id="ProtNLM"/>
    </source>
</evidence>
<evidence type="ECO:0000313" key="4">
    <source>
        <dbReference type="Proteomes" id="UP001211421"/>
    </source>
</evidence>
<reference evidence="3" key="1">
    <citation type="submission" date="2023-01" db="EMBL/GenBank/DDBJ databases">
        <title>Human gut microbiome strain richness.</title>
        <authorList>
            <person name="Chen-Liaw A."/>
        </authorList>
    </citation>
    <scope>NUCLEOTIDE SEQUENCE</scope>
    <source>
        <strain evidence="3">D59st1_B8_D59t2_181005</strain>
    </source>
</reference>
<feature type="transmembrane region" description="Helical" evidence="1">
    <location>
        <begin position="1871"/>
        <end position="1892"/>
    </location>
</feature>
<dbReference type="RefSeq" id="WP_195551143.1">
    <property type="nucleotide sequence ID" value="NZ_JADMNX010000002.1"/>
</dbReference>
<dbReference type="EMBL" id="JAQMLS010000002">
    <property type="protein sequence ID" value="MDB8741148.1"/>
    <property type="molecule type" value="Genomic_DNA"/>
</dbReference>
<organism evidence="3 4">
    <name type="scientific">Ruminococcus bicirculans</name>
    <name type="common">ex Wegman et al. 2014</name>
    <dbReference type="NCBI Taxonomy" id="1160721"/>
    <lineage>
        <taxon>Bacteria</taxon>
        <taxon>Bacillati</taxon>
        <taxon>Bacillota</taxon>
        <taxon>Clostridia</taxon>
        <taxon>Eubacteriales</taxon>
        <taxon>Oscillospiraceae</taxon>
        <taxon>Ruminococcus</taxon>
    </lineage>
</organism>